<dbReference type="OrthoDB" id="292766at2"/>
<gene>
    <name evidence="2" type="ORF">DSM3645_27987</name>
</gene>
<dbReference type="Proteomes" id="UP000004358">
    <property type="component" value="Unassembled WGS sequence"/>
</dbReference>
<name>A3ZP23_9BACT</name>
<dbReference type="STRING" id="314230.DSM3645_27987"/>
<accession>A3ZP23</accession>
<feature type="compositionally biased region" description="Polar residues" evidence="1">
    <location>
        <begin position="160"/>
        <end position="172"/>
    </location>
</feature>
<organism evidence="2 3">
    <name type="scientific">Blastopirellula marina DSM 3645</name>
    <dbReference type="NCBI Taxonomy" id="314230"/>
    <lineage>
        <taxon>Bacteria</taxon>
        <taxon>Pseudomonadati</taxon>
        <taxon>Planctomycetota</taxon>
        <taxon>Planctomycetia</taxon>
        <taxon>Pirellulales</taxon>
        <taxon>Pirellulaceae</taxon>
        <taxon>Blastopirellula</taxon>
    </lineage>
</organism>
<protein>
    <submittedName>
        <fullName evidence="2">Uncharacterized protein</fullName>
    </submittedName>
</protein>
<dbReference type="HOGENOM" id="CLU_1552308_0_0_0"/>
<dbReference type="EMBL" id="AANZ01000004">
    <property type="protein sequence ID" value="EAQ81497.1"/>
    <property type="molecule type" value="Genomic_DNA"/>
</dbReference>
<comment type="caution">
    <text evidence="2">The sequence shown here is derived from an EMBL/GenBank/DDBJ whole genome shotgun (WGS) entry which is preliminary data.</text>
</comment>
<reference evidence="2 3" key="1">
    <citation type="submission" date="2006-02" db="EMBL/GenBank/DDBJ databases">
        <authorList>
            <person name="Amann R."/>
            <person name="Ferriera S."/>
            <person name="Johnson J."/>
            <person name="Kravitz S."/>
            <person name="Halpern A."/>
            <person name="Remington K."/>
            <person name="Beeson K."/>
            <person name="Tran B."/>
            <person name="Rogers Y.-H."/>
            <person name="Friedman R."/>
            <person name="Venter J.C."/>
        </authorList>
    </citation>
    <scope>NUCLEOTIDE SEQUENCE [LARGE SCALE GENOMIC DNA]</scope>
    <source>
        <strain evidence="2 3">DSM 3645</strain>
    </source>
</reference>
<dbReference type="AlphaFoldDB" id="A3ZP23"/>
<evidence type="ECO:0000256" key="1">
    <source>
        <dbReference type="SAM" id="MobiDB-lite"/>
    </source>
</evidence>
<evidence type="ECO:0000313" key="2">
    <source>
        <dbReference type="EMBL" id="EAQ81497.1"/>
    </source>
</evidence>
<dbReference type="RefSeq" id="WP_002653491.1">
    <property type="nucleotide sequence ID" value="NZ_CH672376.1"/>
</dbReference>
<feature type="region of interest" description="Disordered" evidence="1">
    <location>
        <begin position="68"/>
        <end position="96"/>
    </location>
</feature>
<feature type="region of interest" description="Disordered" evidence="1">
    <location>
        <begin position="151"/>
        <end position="172"/>
    </location>
</feature>
<evidence type="ECO:0000313" key="3">
    <source>
        <dbReference type="Proteomes" id="UP000004358"/>
    </source>
</evidence>
<proteinExistence type="predicted"/>
<sequence length="172" mass="19586">MKVSTHIARRTMRFGHILTWCKDWSSDQQRLIDLLADAMHWCDAHGEDFHISFAQACRHYVNELNDDPQDECRPPSFSQTHGTDGLPSDPEGMNDSRADWATYGLEAFISQAGTDRESAMTDLLCNLMHLADRTGTHFEDELDRARMHYSCETSPHDNSDSPTNHTMKGTDQ</sequence>